<dbReference type="HOGENOM" id="CLU_065988_0_0_14"/>
<dbReference type="PROSITE" id="PS51257">
    <property type="entry name" value="PROKAR_LIPOPROTEIN"/>
    <property type="match status" value="1"/>
</dbReference>
<dbReference type="NCBIfam" id="TIGR04313">
    <property type="entry name" value="aro_clust_Mycop"/>
    <property type="match status" value="1"/>
</dbReference>
<dbReference type="KEGG" id="maa:MAG4630"/>
<dbReference type="InterPro" id="IPR027593">
    <property type="entry name" value="Aro_clust"/>
</dbReference>
<dbReference type="EMBL" id="CU179680">
    <property type="protein sequence ID" value="CAL59161.1"/>
    <property type="molecule type" value="Genomic_DNA"/>
</dbReference>
<dbReference type="AlphaFoldDB" id="A5IYQ2"/>
<proteinExistence type="predicted"/>
<evidence type="ECO:0000313" key="1">
    <source>
        <dbReference type="EMBL" id="CAL59161.1"/>
    </source>
</evidence>
<dbReference type="RefSeq" id="WP_011949632.1">
    <property type="nucleotide sequence ID" value="NC_009497.1"/>
</dbReference>
<reference evidence="2" key="1">
    <citation type="journal article" date="2007" name="PLoS Genet.">
        <title>Being pathogenic, plastic, and sexual while living with a nearly minimal bacterial genome.</title>
        <authorList>
            <person name="Sirand-Pugnet P."/>
            <person name="Lartigue C."/>
            <person name="Marenda M."/>
            <person name="Jacob D."/>
            <person name="Barre A."/>
            <person name="Barbe V."/>
            <person name="Schenowitz C."/>
            <person name="Mangenot S."/>
            <person name="Couloux A."/>
            <person name="Segurens B."/>
            <person name="de Daruvar A."/>
            <person name="Blanchard A."/>
            <person name="Citti C."/>
        </authorList>
    </citation>
    <scope>NUCLEOTIDE SEQUENCE [LARGE SCALE GENOMIC DNA]</scope>
    <source>
        <strain evidence="2">PG2</strain>
    </source>
</reference>
<evidence type="ECO:0008006" key="3">
    <source>
        <dbReference type="Google" id="ProtNLM"/>
    </source>
</evidence>
<protein>
    <recommendedName>
        <fullName evidence="3">Lipoprotein</fullName>
    </recommendedName>
</protein>
<dbReference type="STRING" id="347257.MAG4630"/>
<gene>
    <name evidence="1" type="ordered locus">MAG4630</name>
</gene>
<name>A5IYQ2_MYCAP</name>
<organism evidence="1 2">
    <name type="scientific">Mycoplasmopsis agalactiae (strain NCTC 10123 / CIP 59.7 / PG2)</name>
    <name type="common">Mycoplasma agalactiae</name>
    <dbReference type="NCBI Taxonomy" id="347257"/>
    <lineage>
        <taxon>Bacteria</taxon>
        <taxon>Bacillati</taxon>
        <taxon>Mycoplasmatota</taxon>
        <taxon>Mycoplasmoidales</taxon>
        <taxon>Metamycoplasmataceae</taxon>
        <taxon>Mycoplasmopsis</taxon>
    </lineage>
</organism>
<sequence>MKSRKFVLISPLVIMPVTVSTVSCIKTSNLSTSSNLLQHIPKEYDIIPQVLSNKEVVTENIIKSLLSLTFEDDIVKKNEYVKSQEDEKKLFSEIKELSKKVPYFVRKGKNQKPGHGHLEIVKNHKEELNNFYSKNWLFMLKNIDKFAVRPFEVWTLEKTGNAEHSPEFLNKSKDQNPGIDSFSFVNKNLDSLIQGGESAHTPGKKVIYIKKDKLIIRVVISKDAQYPFKIDKFIHFSLYSRDNKISMKFISDIIHSAIYHKDPKGYESFEEDLVKKNYNYPFLSTLTLKEGGNDEK</sequence>
<keyword evidence="2" id="KW-1185">Reference proteome</keyword>
<evidence type="ECO:0000313" key="2">
    <source>
        <dbReference type="Proteomes" id="UP000007065"/>
    </source>
</evidence>
<accession>A5IYQ2</accession>
<dbReference type="GeneID" id="93358205"/>
<dbReference type="Proteomes" id="UP000007065">
    <property type="component" value="Chromosome"/>
</dbReference>